<dbReference type="EMBL" id="CAJPIZ010002514">
    <property type="protein sequence ID" value="CAG2105151.1"/>
    <property type="molecule type" value="Genomic_DNA"/>
</dbReference>
<keyword evidence="2" id="KW-1185">Reference proteome</keyword>
<dbReference type="EMBL" id="OC857089">
    <property type="protein sequence ID" value="CAD7624721.1"/>
    <property type="molecule type" value="Genomic_DNA"/>
</dbReference>
<proteinExistence type="predicted"/>
<reference evidence="1" key="1">
    <citation type="submission" date="2020-11" db="EMBL/GenBank/DDBJ databases">
        <authorList>
            <person name="Tran Van P."/>
        </authorList>
    </citation>
    <scope>NUCLEOTIDE SEQUENCE</scope>
</reference>
<sequence>MNNINVYVRQNSTRQYNFEKFKKFLSKKYSANTAGALDSLLARLVSTKDTPGMINTIDHLIKNVTITVPETCPNLDDMAVSNVEFKKLCGRWDAIYTSNSRVDKDCVYTVDSYHKAMDSLIQEKQVIMRRSKSSPSRQEVLYDRTFFQSWILDTDYKTYRLQYTCYVKVVNGRKRRIDLQRLYTKNIEAKDFDPNILARLRQKSSMIDLQRLYTKNIEAKDFDPNILARLRQKSSMIGKALEPMDRLYCPPITTATTTTTAAPIISGGNNFNNINDDDMI</sequence>
<evidence type="ECO:0000313" key="2">
    <source>
        <dbReference type="Proteomes" id="UP000759131"/>
    </source>
</evidence>
<gene>
    <name evidence="1" type="ORF">OSB1V03_LOCUS5162</name>
</gene>
<dbReference type="Gene3D" id="2.40.128.20">
    <property type="match status" value="1"/>
</dbReference>
<organism evidence="1">
    <name type="scientific">Medioppia subpectinata</name>
    <dbReference type="NCBI Taxonomy" id="1979941"/>
    <lineage>
        <taxon>Eukaryota</taxon>
        <taxon>Metazoa</taxon>
        <taxon>Ecdysozoa</taxon>
        <taxon>Arthropoda</taxon>
        <taxon>Chelicerata</taxon>
        <taxon>Arachnida</taxon>
        <taxon>Acari</taxon>
        <taxon>Acariformes</taxon>
        <taxon>Sarcoptiformes</taxon>
        <taxon>Oribatida</taxon>
        <taxon>Brachypylina</taxon>
        <taxon>Oppioidea</taxon>
        <taxon>Oppiidae</taxon>
        <taxon>Medioppia</taxon>
    </lineage>
</organism>
<dbReference type="Proteomes" id="UP000759131">
    <property type="component" value="Unassembled WGS sequence"/>
</dbReference>
<evidence type="ECO:0000313" key="1">
    <source>
        <dbReference type="EMBL" id="CAD7624721.1"/>
    </source>
</evidence>
<dbReference type="InterPro" id="IPR012674">
    <property type="entry name" value="Calycin"/>
</dbReference>
<dbReference type="SUPFAM" id="SSF50814">
    <property type="entry name" value="Lipocalins"/>
    <property type="match status" value="1"/>
</dbReference>
<dbReference type="AlphaFoldDB" id="A0A7R9PY91"/>
<accession>A0A7R9PY91</accession>
<name>A0A7R9PY91_9ACAR</name>
<protein>
    <submittedName>
        <fullName evidence="1">Uncharacterized protein</fullName>
    </submittedName>
</protein>